<accession>A0A4Q1AUY5</accession>
<dbReference type="AlphaFoldDB" id="A0A4Q1AUY5"/>
<evidence type="ECO:0000313" key="1">
    <source>
        <dbReference type="EMBL" id="RXK08515.1"/>
    </source>
</evidence>
<dbReference type="OrthoDB" id="5349376at2"/>
<dbReference type="Proteomes" id="UP000289758">
    <property type="component" value="Unassembled WGS sequence"/>
</dbReference>
<evidence type="ECO:0000313" key="2">
    <source>
        <dbReference type="Proteomes" id="UP000289758"/>
    </source>
</evidence>
<comment type="caution">
    <text evidence="1">The sequence shown here is derived from an EMBL/GenBank/DDBJ whole genome shotgun (WGS) entry which is preliminary data.</text>
</comment>
<sequence length="292" mass="34799">MEKVILDLFKYSRGTYYTWKREKRPIIKLIEKYFTESYLQEFLETGNIAVFELLDFAENKLSKNLFKFIESILSLSDSNIKYFYEFLVEHLKDKDLFSFDDNKKVFIWRGTYDNVQFKKLFYEFIKNKEINGEDLFLFSEIINKLTNEDIKYLQLNLKNTFYPLFNHLNSKEFLNPGDYNHDNKCLEKTKQFIINFCSHLDNNGIKKDIHLNDLIKKSINSITEMQKKVIKELEERQNAILDCYGIKAINENKSIKLSNGEIISAWVLNEVPDLESLMSFNTINEITYIYNA</sequence>
<dbReference type="EMBL" id="PDKK01000001">
    <property type="protein sequence ID" value="RXK08515.1"/>
    <property type="molecule type" value="Genomic_DNA"/>
</dbReference>
<keyword evidence="2" id="KW-1185">Reference proteome</keyword>
<gene>
    <name evidence="1" type="ORF">CRV07_01575</name>
</gene>
<reference evidence="1 2" key="1">
    <citation type="submission" date="2017-10" db="EMBL/GenBank/DDBJ databases">
        <title>Genomics of the genus Arcobacter.</title>
        <authorList>
            <person name="Perez-Cataluna A."/>
            <person name="Figueras M.J."/>
        </authorList>
    </citation>
    <scope>NUCLEOTIDE SEQUENCE [LARGE SCALE GENOMIC DNA]</scope>
    <source>
        <strain evidence="1 2">CECT 8441</strain>
    </source>
</reference>
<name>A0A4Q1AUY5_9BACT</name>
<protein>
    <submittedName>
        <fullName evidence="1">Uncharacterized protein</fullName>
    </submittedName>
</protein>
<dbReference type="RefSeq" id="WP_129086075.1">
    <property type="nucleotide sequence ID" value="NZ_CP053836.1"/>
</dbReference>
<proteinExistence type="predicted"/>
<organism evidence="1 2">
    <name type="scientific">Halarcobacter ebronensis</name>
    <dbReference type="NCBI Taxonomy" id="1462615"/>
    <lineage>
        <taxon>Bacteria</taxon>
        <taxon>Pseudomonadati</taxon>
        <taxon>Campylobacterota</taxon>
        <taxon>Epsilonproteobacteria</taxon>
        <taxon>Campylobacterales</taxon>
        <taxon>Arcobacteraceae</taxon>
        <taxon>Halarcobacter</taxon>
    </lineage>
</organism>